<dbReference type="InterPro" id="IPR055802">
    <property type="entry name" value="DUF7378"/>
</dbReference>
<dbReference type="Proteomes" id="UP001497457">
    <property type="component" value="Chromosome 5rd"/>
</dbReference>
<feature type="domain" description="DUF7378" evidence="2">
    <location>
        <begin position="68"/>
        <end position="207"/>
    </location>
</feature>
<gene>
    <name evidence="3" type="ORF">URODEC1_LOCUS99029</name>
</gene>
<keyword evidence="1" id="KW-0812">Transmembrane</keyword>
<evidence type="ECO:0000259" key="2">
    <source>
        <dbReference type="Pfam" id="PF24095"/>
    </source>
</evidence>
<keyword evidence="1" id="KW-1133">Transmembrane helix</keyword>
<name>A0ABC9EUP2_9POAL</name>
<dbReference type="AlphaFoldDB" id="A0ABC9EUP2"/>
<accession>A0ABC9EUP2</accession>
<proteinExistence type="predicted"/>
<keyword evidence="1" id="KW-0472">Membrane</keyword>
<feature type="transmembrane region" description="Helical" evidence="1">
    <location>
        <begin position="215"/>
        <end position="238"/>
    </location>
</feature>
<dbReference type="Pfam" id="PF24095">
    <property type="entry name" value="DUF7378"/>
    <property type="match status" value="1"/>
</dbReference>
<feature type="transmembrane region" description="Helical" evidence="1">
    <location>
        <begin position="154"/>
        <end position="176"/>
    </location>
</feature>
<reference evidence="3" key="1">
    <citation type="submission" date="2024-10" db="EMBL/GenBank/DDBJ databases">
        <authorList>
            <person name="Ryan C."/>
        </authorList>
    </citation>
    <scope>NUCLEOTIDE SEQUENCE [LARGE SCALE GENOMIC DNA]</scope>
</reference>
<feature type="transmembrane region" description="Helical" evidence="1">
    <location>
        <begin position="118"/>
        <end position="142"/>
    </location>
</feature>
<evidence type="ECO:0000313" key="3">
    <source>
        <dbReference type="EMBL" id="CAL5063671.1"/>
    </source>
</evidence>
<organism evidence="3 4">
    <name type="scientific">Urochloa decumbens</name>
    <dbReference type="NCBI Taxonomy" id="240449"/>
    <lineage>
        <taxon>Eukaryota</taxon>
        <taxon>Viridiplantae</taxon>
        <taxon>Streptophyta</taxon>
        <taxon>Embryophyta</taxon>
        <taxon>Tracheophyta</taxon>
        <taxon>Spermatophyta</taxon>
        <taxon>Magnoliopsida</taxon>
        <taxon>Liliopsida</taxon>
        <taxon>Poales</taxon>
        <taxon>Poaceae</taxon>
        <taxon>PACMAD clade</taxon>
        <taxon>Panicoideae</taxon>
        <taxon>Panicodae</taxon>
        <taxon>Paniceae</taxon>
        <taxon>Melinidinae</taxon>
        <taxon>Urochloa</taxon>
    </lineage>
</organism>
<evidence type="ECO:0000256" key="1">
    <source>
        <dbReference type="SAM" id="Phobius"/>
    </source>
</evidence>
<sequence length="243" mass="26946">MRPTDQGYIFSYFENLPCADEVKSYIKVTGIMVLPSASTDQELKLEVYGNIPRAFHWVMVATSSSSSLTIGEHNKNKNVSRAAAWLTFVCLPSFFIAGSAASAYIMHNKPIWGAGFPWYLPVVMLWGIYMAVVQLAMWHLILFLPQAPFDALEALQHICLEKIGIAATITSVPALFFDHACMLWSFLVGVLIAAIIAFWICLVRMYGNWRSVKGGLARGLAVSSFLTAAMVVILIRLVQVYGE</sequence>
<dbReference type="EMBL" id="OZ075115">
    <property type="protein sequence ID" value="CAL5063671.1"/>
    <property type="molecule type" value="Genomic_DNA"/>
</dbReference>
<feature type="transmembrane region" description="Helical" evidence="1">
    <location>
        <begin position="83"/>
        <end position="106"/>
    </location>
</feature>
<protein>
    <recommendedName>
        <fullName evidence="2">DUF7378 domain-containing protein</fullName>
    </recommendedName>
</protein>
<feature type="transmembrane region" description="Helical" evidence="1">
    <location>
        <begin position="182"/>
        <end position="203"/>
    </location>
</feature>
<evidence type="ECO:0000313" key="4">
    <source>
        <dbReference type="Proteomes" id="UP001497457"/>
    </source>
</evidence>
<keyword evidence="4" id="KW-1185">Reference proteome</keyword>